<accession>A0ABU8ISX9</accession>
<name>A0ABU8ISX9_9BURK</name>
<organism evidence="2 3">
    <name type="scientific">Paraburkholderia bengalensis</name>
    <dbReference type="NCBI Taxonomy" id="2747562"/>
    <lineage>
        <taxon>Bacteria</taxon>
        <taxon>Pseudomonadati</taxon>
        <taxon>Pseudomonadota</taxon>
        <taxon>Betaproteobacteria</taxon>
        <taxon>Burkholderiales</taxon>
        <taxon>Burkholderiaceae</taxon>
        <taxon>Paraburkholderia</taxon>
    </lineage>
</organism>
<evidence type="ECO:0000256" key="1">
    <source>
        <dbReference type="SAM" id="MobiDB-lite"/>
    </source>
</evidence>
<feature type="region of interest" description="Disordered" evidence="1">
    <location>
        <begin position="137"/>
        <end position="157"/>
    </location>
</feature>
<proteinExistence type="predicted"/>
<gene>
    <name evidence="2" type="ORF">H3V53_15310</name>
</gene>
<sequence length="157" mass="17618">MFRRRAELCGAFTDDIIVHYAGAELGLIHLLRVVGKGVKRFSRSCRPSLRRSAAIWPYAALRAVPSPARGTTVIPAQPDKQRIGRVEREAAAKDVDVQATPVGLPRQTRPDQYATLYAVIKRFFAVAMRRPCFTTPVTHAPSRRYGTRSSRTRWQTA</sequence>
<dbReference type="Proteomes" id="UP001386437">
    <property type="component" value="Unassembled WGS sequence"/>
</dbReference>
<feature type="compositionally biased region" description="Low complexity" evidence="1">
    <location>
        <begin position="147"/>
        <end position="157"/>
    </location>
</feature>
<comment type="caution">
    <text evidence="2">The sequence shown here is derived from an EMBL/GenBank/DDBJ whole genome shotgun (WGS) entry which is preliminary data.</text>
</comment>
<evidence type="ECO:0000313" key="3">
    <source>
        <dbReference type="Proteomes" id="UP001386437"/>
    </source>
</evidence>
<keyword evidence="3" id="KW-1185">Reference proteome</keyword>
<dbReference type="EMBL" id="JACFYJ010000021">
    <property type="protein sequence ID" value="MEI5998528.1"/>
    <property type="molecule type" value="Genomic_DNA"/>
</dbReference>
<reference evidence="2 3" key="1">
    <citation type="journal article" date="2022" name="Arch. Microbiol.">
        <title>Paraburkholderia bengalensis sp. nov. isolated from roots of Oryza sativa, IR64.</title>
        <authorList>
            <person name="Nag P."/>
            <person name="Mondal N."/>
            <person name="Sarkar J."/>
            <person name="Das S."/>
        </authorList>
    </citation>
    <scope>NUCLEOTIDE SEQUENCE [LARGE SCALE GENOMIC DNA]</scope>
    <source>
        <strain evidence="2 3">IR64_4_BI</strain>
    </source>
</reference>
<protein>
    <submittedName>
        <fullName evidence="2">Uncharacterized protein</fullName>
    </submittedName>
</protein>
<dbReference type="RefSeq" id="WP_336598675.1">
    <property type="nucleotide sequence ID" value="NZ_JACFYJ010000021.1"/>
</dbReference>
<evidence type="ECO:0000313" key="2">
    <source>
        <dbReference type="EMBL" id="MEI5998528.1"/>
    </source>
</evidence>